<dbReference type="PRINTS" id="PR00320">
    <property type="entry name" value="GPROTEINBRPT"/>
</dbReference>
<dbReference type="PANTHER" id="PTHR46200:SF1">
    <property type="entry name" value="GATOR COMPLEX PROTEIN WDR24"/>
    <property type="match status" value="1"/>
</dbReference>
<feature type="region of interest" description="Disordered" evidence="7">
    <location>
        <begin position="28"/>
        <end position="50"/>
    </location>
</feature>
<name>A0A3N4L1K9_9PEZI</name>
<dbReference type="CDD" id="cd16488">
    <property type="entry name" value="mRING-H2-C3H3C2_Mio-like"/>
    <property type="match status" value="1"/>
</dbReference>
<keyword evidence="3" id="KW-0677">Repeat</keyword>
<feature type="compositionally biased region" description="Basic and acidic residues" evidence="7">
    <location>
        <begin position="649"/>
        <end position="659"/>
    </location>
</feature>
<dbReference type="GO" id="GO:0005829">
    <property type="term" value="C:cytosol"/>
    <property type="evidence" value="ECO:0007669"/>
    <property type="project" value="TreeGrafter"/>
</dbReference>
<evidence type="ECO:0000256" key="7">
    <source>
        <dbReference type="SAM" id="MobiDB-lite"/>
    </source>
</evidence>
<keyword evidence="5" id="KW-0862">Zinc</keyword>
<evidence type="ECO:0000256" key="2">
    <source>
        <dbReference type="ARBA" id="ARBA00022723"/>
    </source>
</evidence>
<dbReference type="Proteomes" id="UP000277580">
    <property type="component" value="Unassembled WGS sequence"/>
</dbReference>
<feature type="compositionally biased region" description="Low complexity" evidence="7">
    <location>
        <begin position="30"/>
        <end position="41"/>
    </location>
</feature>
<dbReference type="InterPro" id="IPR019775">
    <property type="entry name" value="WD40_repeat_CS"/>
</dbReference>
<evidence type="ECO:0000313" key="10">
    <source>
        <dbReference type="Proteomes" id="UP000277580"/>
    </source>
</evidence>
<organism evidence="9 10">
    <name type="scientific">Morchella conica CCBAS932</name>
    <dbReference type="NCBI Taxonomy" id="1392247"/>
    <lineage>
        <taxon>Eukaryota</taxon>
        <taxon>Fungi</taxon>
        <taxon>Dikarya</taxon>
        <taxon>Ascomycota</taxon>
        <taxon>Pezizomycotina</taxon>
        <taxon>Pezizomycetes</taxon>
        <taxon>Pezizales</taxon>
        <taxon>Morchellaceae</taxon>
        <taxon>Morchella</taxon>
    </lineage>
</organism>
<proteinExistence type="predicted"/>
<keyword evidence="2" id="KW-0479">Metal-binding</keyword>
<dbReference type="PANTHER" id="PTHR46200">
    <property type="entry name" value="GATOR COMPLEX PROTEIN WDR24"/>
    <property type="match status" value="1"/>
</dbReference>
<keyword evidence="10" id="KW-1185">Reference proteome</keyword>
<dbReference type="Pfam" id="PF00400">
    <property type="entry name" value="WD40"/>
    <property type="match status" value="2"/>
</dbReference>
<protein>
    <submittedName>
        <fullName evidence="9">WD40 repeat-like protein</fullName>
    </submittedName>
</protein>
<dbReference type="GO" id="GO:0016239">
    <property type="term" value="P:positive regulation of macroautophagy"/>
    <property type="evidence" value="ECO:0007669"/>
    <property type="project" value="TreeGrafter"/>
</dbReference>
<evidence type="ECO:0000313" key="9">
    <source>
        <dbReference type="EMBL" id="RPB16703.1"/>
    </source>
</evidence>
<dbReference type="SUPFAM" id="SSF50978">
    <property type="entry name" value="WD40 repeat-like"/>
    <property type="match status" value="1"/>
</dbReference>
<dbReference type="AlphaFoldDB" id="A0A3N4L1K9"/>
<sequence>MADTNPFSTVPRSRTSGGAVFARLAHPFIGSSRPPSSSGRPDPTSAPNILNPRTIRYSLQSPILAISAQPDGENVVVAGREILRILRVGRTDISEVSTLRQPDSQRKILIQYDVKWGTHLQKSTIATAGTNGTICLYDAKVGVMERQLREHGRQVHKIAFNPADGRLLLSASQDGTIKLWDLREKKSRLTFAGRSDAVRDVQFNSGNAVEFAAAFDNGTIQRWDYRQDKIYERKINAHDGPVFSVDWHPDGKHCASGGRDRTVNVWDLYSDDGRRKPKHTISTMCSVSRIAWRPRRNGTTELATCAINNDPRVHVWDLKRPYIPARIIDEHVGSTTGILWKDEDILYSCSKDMTFVQNDVLFATQPINSLSHAAFDWGPTDDFTFAAQPCGRVRRSGPSTSRFETEEEIVRERRPGRSSSFKGLKPALSILETLSDKHHASTQASARVSIPGLFDKGAFTFLATRYIHSLSSDLGEVTLSQACAGNARAALRAQQFRTAQTWRILQMSLEWEDRMLLKRKRPVARALEGSGTATPTPQVAAVSGTPVRSVTPQEEGHLQPPVAFGTSLGSSTGSTDGDEDGQQRSHVHHIATSRNGDEGINSHEASAEDHAHKPWPDVAPLPVAPVEDPAPHPYPFYPDFTQLPPAPVPEKRQTRDRKYSLVSSATSSSYGTHAGFGGRVSEEEDNDHEHDHYQNGHEHDMAPILEEDPLQHSTTIPELRVGEYQAEEDAADQDRPWSPQKLVDQFVDWYCERGDVQMCATVVLLLAGRMKVEERRRDEWVEGYLQLLRRFNLFVPAAAIVKTTSIEPIRAAGGNQTFAKAGCGRCFKPITQSGSWYCERCQMLQDGCVICRETVKGRWTMCQTCSHGGHDQCLREWFFDHEMDACAAVGCDHECLPRVRTAGVVAG</sequence>
<evidence type="ECO:0000256" key="1">
    <source>
        <dbReference type="ARBA" id="ARBA00022574"/>
    </source>
</evidence>
<dbReference type="EMBL" id="ML119108">
    <property type="protein sequence ID" value="RPB16703.1"/>
    <property type="molecule type" value="Genomic_DNA"/>
</dbReference>
<dbReference type="InterPro" id="IPR001680">
    <property type="entry name" value="WD40_rpt"/>
</dbReference>
<feature type="domain" description="WDR59/RTC1-like RING zinc finger" evidence="8">
    <location>
        <begin position="845"/>
        <end position="897"/>
    </location>
</feature>
<dbReference type="SMART" id="SM00320">
    <property type="entry name" value="WD40"/>
    <property type="match status" value="6"/>
</dbReference>
<dbReference type="InterPro" id="IPR036322">
    <property type="entry name" value="WD40_repeat_dom_sf"/>
</dbReference>
<dbReference type="STRING" id="1392247.A0A3N4L1K9"/>
<accession>A0A3N4L1K9</accession>
<evidence type="ECO:0000256" key="5">
    <source>
        <dbReference type="ARBA" id="ARBA00022833"/>
    </source>
</evidence>
<feature type="repeat" description="WD" evidence="6">
    <location>
        <begin position="148"/>
        <end position="190"/>
    </location>
</feature>
<dbReference type="PROSITE" id="PS50294">
    <property type="entry name" value="WD_REPEATS_REGION"/>
    <property type="match status" value="2"/>
</dbReference>
<dbReference type="GO" id="GO:0061700">
    <property type="term" value="C:GATOR2 complex"/>
    <property type="evidence" value="ECO:0007669"/>
    <property type="project" value="TreeGrafter"/>
</dbReference>
<dbReference type="PROSITE" id="PS00678">
    <property type="entry name" value="WD_REPEATS_1"/>
    <property type="match status" value="2"/>
</dbReference>
<reference evidence="9 10" key="1">
    <citation type="journal article" date="2018" name="Nat. Ecol. Evol.">
        <title>Pezizomycetes genomes reveal the molecular basis of ectomycorrhizal truffle lifestyle.</title>
        <authorList>
            <person name="Murat C."/>
            <person name="Payen T."/>
            <person name="Noel B."/>
            <person name="Kuo A."/>
            <person name="Morin E."/>
            <person name="Chen J."/>
            <person name="Kohler A."/>
            <person name="Krizsan K."/>
            <person name="Balestrini R."/>
            <person name="Da Silva C."/>
            <person name="Montanini B."/>
            <person name="Hainaut M."/>
            <person name="Levati E."/>
            <person name="Barry K.W."/>
            <person name="Belfiori B."/>
            <person name="Cichocki N."/>
            <person name="Clum A."/>
            <person name="Dockter R.B."/>
            <person name="Fauchery L."/>
            <person name="Guy J."/>
            <person name="Iotti M."/>
            <person name="Le Tacon F."/>
            <person name="Lindquist E.A."/>
            <person name="Lipzen A."/>
            <person name="Malagnac F."/>
            <person name="Mello A."/>
            <person name="Molinier V."/>
            <person name="Miyauchi S."/>
            <person name="Poulain J."/>
            <person name="Riccioni C."/>
            <person name="Rubini A."/>
            <person name="Sitrit Y."/>
            <person name="Splivallo R."/>
            <person name="Traeger S."/>
            <person name="Wang M."/>
            <person name="Zifcakova L."/>
            <person name="Wipf D."/>
            <person name="Zambonelli A."/>
            <person name="Paolocci F."/>
            <person name="Nowrousian M."/>
            <person name="Ottonello S."/>
            <person name="Baldrian P."/>
            <person name="Spatafora J.W."/>
            <person name="Henrissat B."/>
            <person name="Nagy L.G."/>
            <person name="Aury J.M."/>
            <person name="Wincker P."/>
            <person name="Grigoriev I.V."/>
            <person name="Bonfante P."/>
            <person name="Martin F.M."/>
        </authorList>
    </citation>
    <scope>NUCLEOTIDE SEQUENCE [LARGE SCALE GENOMIC DNA]</scope>
    <source>
        <strain evidence="9 10">CCBAS932</strain>
    </source>
</reference>
<feature type="compositionally biased region" description="Basic and acidic residues" evidence="7">
    <location>
        <begin position="595"/>
        <end position="615"/>
    </location>
</feature>
<evidence type="ECO:0000256" key="6">
    <source>
        <dbReference type="PROSITE-ProRule" id="PRU00221"/>
    </source>
</evidence>
<dbReference type="InterPro" id="IPR037590">
    <property type="entry name" value="WDR24"/>
</dbReference>
<gene>
    <name evidence="9" type="ORF">P167DRAFT_532248</name>
</gene>
<dbReference type="Pfam" id="PF17120">
    <property type="entry name" value="zf-RING_16"/>
    <property type="match status" value="1"/>
</dbReference>
<feature type="repeat" description="WD" evidence="6">
    <location>
        <begin position="235"/>
        <end position="276"/>
    </location>
</feature>
<dbReference type="InParanoid" id="A0A3N4L1K9"/>
<dbReference type="GO" id="GO:0008270">
    <property type="term" value="F:zinc ion binding"/>
    <property type="evidence" value="ECO:0007669"/>
    <property type="project" value="UniProtKB-KW"/>
</dbReference>
<dbReference type="FunCoup" id="A0A3N4L1K9">
    <property type="interactions" value="121"/>
</dbReference>
<feature type="compositionally biased region" description="Low complexity" evidence="7">
    <location>
        <begin position="660"/>
        <end position="669"/>
    </location>
</feature>
<evidence type="ECO:0000259" key="8">
    <source>
        <dbReference type="Pfam" id="PF17120"/>
    </source>
</evidence>
<dbReference type="GO" id="GO:0005774">
    <property type="term" value="C:vacuolar membrane"/>
    <property type="evidence" value="ECO:0007669"/>
    <property type="project" value="TreeGrafter"/>
</dbReference>
<dbReference type="Gene3D" id="2.130.10.10">
    <property type="entry name" value="YVTN repeat-like/Quinoprotein amine dehydrogenase"/>
    <property type="match status" value="2"/>
</dbReference>
<feature type="compositionally biased region" description="Low complexity" evidence="7">
    <location>
        <begin position="565"/>
        <end position="575"/>
    </location>
</feature>
<feature type="region of interest" description="Disordered" evidence="7">
    <location>
        <begin position="527"/>
        <end position="695"/>
    </location>
</feature>
<dbReference type="OrthoDB" id="60955at2759"/>
<dbReference type="InterPro" id="IPR020472">
    <property type="entry name" value="WD40_PAC1"/>
</dbReference>
<evidence type="ECO:0000256" key="3">
    <source>
        <dbReference type="ARBA" id="ARBA00022737"/>
    </source>
</evidence>
<dbReference type="InterPro" id="IPR015943">
    <property type="entry name" value="WD40/YVTN_repeat-like_dom_sf"/>
</dbReference>
<keyword evidence="4" id="KW-0863">Zinc-finger</keyword>
<evidence type="ECO:0000256" key="4">
    <source>
        <dbReference type="ARBA" id="ARBA00022771"/>
    </source>
</evidence>
<keyword evidence="1 6" id="KW-0853">WD repeat</keyword>
<dbReference type="InterPro" id="IPR049566">
    <property type="entry name" value="WDR59_RTC1-like_RING_Znf"/>
</dbReference>
<dbReference type="GO" id="GO:1904263">
    <property type="term" value="P:positive regulation of TORC1 signaling"/>
    <property type="evidence" value="ECO:0007669"/>
    <property type="project" value="TreeGrafter"/>
</dbReference>
<dbReference type="PROSITE" id="PS50082">
    <property type="entry name" value="WD_REPEATS_2"/>
    <property type="match status" value="2"/>
</dbReference>